<evidence type="ECO:0000313" key="4">
    <source>
        <dbReference type="EMBL" id="KKR89219.1"/>
    </source>
</evidence>
<dbReference type="Pfam" id="PF07973">
    <property type="entry name" value="tRNA_SAD"/>
    <property type="match status" value="1"/>
</dbReference>
<evidence type="ECO:0000256" key="1">
    <source>
        <dbReference type="ARBA" id="ARBA00001947"/>
    </source>
</evidence>
<comment type="caution">
    <text evidence="4">The sequence shown here is derived from an EMBL/GenBank/DDBJ whole genome shotgun (WGS) entry which is preliminary data.</text>
</comment>
<dbReference type="Proteomes" id="UP000033918">
    <property type="component" value="Unassembled WGS sequence"/>
</dbReference>
<dbReference type="AlphaFoldDB" id="A0A0G0UKD2"/>
<dbReference type="GO" id="GO:0004813">
    <property type="term" value="F:alanine-tRNA ligase activity"/>
    <property type="evidence" value="ECO:0007669"/>
    <property type="project" value="InterPro"/>
</dbReference>
<dbReference type="GO" id="GO:0006419">
    <property type="term" value="P:alanyl-tRNA aminoacylation"/>
    <property type="evidence" value="ECO:0007669"/>
    <property type="project" value="InterPro"/>
</dbReference>
<name>A0A0G0UKD2_9BACT</name>
<dbReference type="InterPro" id="IPR012947">
    <property type="entry name" value="tRNA_SAD"/>
</dbReference>
<comment type="cofactor">
    <cofactor evidence="1">
        <name>Zn(2+)</name>
        <dbReference type="ChEBI" id="CHEBI:29105"/>
    </cofactor>
</comment>
<comment type="subcellular location">
    <subcellularLocation>
        <location evidence="2">Cytoplasm</location>
    </subcellularLocation>
</comment>
<dbReference type="InterPro" id="IPR009000">
    <property type="entry name" value="Transl_B-barrel_sf"/>
</dbReference>
<protein>
    <recommendedName>
        <fullName evidence="3">Alanyl-transfer RNA synthetases family profile domain-containing protein</fullName>
    </recommendedName>
</protein>
<evidence type="ECO:0000256" key="2">
    <source>
        <dbReference type="ARBA" id="ARBA00004496"/>
    </source>
</evidence>
<dbReference type="InterPro" id="IPR018165">
    <property type="entry name" value="Ala-tRNA-synth_IIc_core"/>
</dbReference>
<accession>A0A0G0UKD2</accession>
<dbReference type="InterPro" id="IPR018164">
    <property type="entry name" value="Ala-tRNA-synth_IIc_N"/>
</dbReference>
<dbReference type="Pfam" id="PF01411">
    <property type="entry name" value="tRNA-synt_2c"/>
    <property type="match status" value="1"/>
</dbReference>
<dbReference type="PANTHER" id="PTHR43462">
    <property type="entry name" value="ALANYL-TRNA EDITING PROTEIN"/>
    <property type="match status" value="1"/>
</dbReference>
<evidence type="ECO:0000259" key="3">
    <source>
        <dbReference type="PROSITE" id="PS50860"/>
    </source>
</evidence>
<gene>
    <name evidence="4" type="ORF">UU38_C0001G0121</name>
</gene>
<dbReference type="SUPFAM" id="SSF50447">
    <property type="entry name" value="Translation proteins"/>
    <property type="match status" value="1"/>
</dbReference>
<dbReference type="GO" id="GO:0003676">
    <property type="term" value="F:nucleic acid binding"/>
    <property type="evidence" value="ECO:0007669"/>
    <property type="project" value="InterPro"/>
</dbReference>
<dbReference type="PATRIC" id="fig|1619006.3.peg.127"/>
<dbReference type="InterPro" id="IPR051335">
    <property type="entry name" value="Alanyl-tRNA_Editing_Enzymes"/>
</dbReference>
<feature type="domain" description="Alanyl-transfer RNA synthetases family profile" evidence="3">
    <location>
        <begin position="1"/>
        <end position="242"/>
    </location>
</feature>
<dbReference type="PANTHER" id="PTHR43462:SF2">
    <property type="entry name" value="THREONYL AND ALANYL TRNA SYNTHETASE SECOND ADDITIONAL DOMAIN-CONTAINING PROTEIN"/>
    <property type="match status" value="1"/>
</dbReference>
<dbReference type="SMART" id="SM00863">
    <property type="entry name" value="tRNA_SAD"/>
    <property type="match status" value="1"/>
</dbReference>
<organism evidence="4 5">
    <name type="scientific">Candidatus Wolfebacteria bacterium GW2011_GWB1_41_12</name>
    <dbReference type="NCBI Taxonomy" id="1619006"/>
    <lineage>
        <taxon>Bacteria</taxon>
        <taxon>Candidatus Wolfeibacteriota</taxon>
    </lineage>
</organism>
<reference evidence="4 5" key="1">
    <citation type="journal article" date="2015" name="Nature">
        <title>rRNA introns, odd ribosomes, and small enigmatic genomes across a large radiation of phyla.</title>
        <authorList>
            <person name="Brown C.T."/>
            <person name="Hug L.A."/>
            <person name="Thomas B.C."/>
            <person name="Sharon I."/>
            <person name="Castelle C.J."/>
            <person name="Singh A."/>
            <person name="Wilkins M.J."/>
            <person name="Williams K.H."/>
            <person name="Banfield J.F."/>
        </authorList>
    </citation>
    <scope>NUCLEOTIDE SEQUENCE [LARGE SCALE GENOMIC DNA]</scope>
</reference>
<dbReference type="Gene3D" id="2.40.30.130">
    <property type="match status" value="1"/>
</dbReference>
<sequence length="242" mass="27010">MQPTKLLYLEDFNLLATEAKVLEVTQENGKDIVLLDQTVFYPQGGGQPYDKGVIERPSGKFSVEEVRFVEGVVKHIGKFDSVTFQTGETVKCVVDETRRALNSRINSAGHVVDMAVTALKLNWVPGKGYHFPEGPYVEYAGSLGELDKEKLKTDIENLCNKFIGENRPTKLIFMPKEKMHEVCHHVPEYLLEGKPARVVMYGDFGVPCGGTHVNNLADIRGITIRKIKPEGSNVRVAYDVSK</sequence>
<dbReference type="InterPro" id="IPR018163">
    <property type="entry name" value="Thr/Ala-tRNA-synth_IIc_edit"/>
</dbReference>
<evidence type="ECO:0000313" key="5">
    <source>
        <dbReference type="Proteomes" id="UP000033918"/>
    </source>
</evidence>
<dbReference type="EMBL" id="LCAK01000001">
    <property type="protein sequence ID" value="KKR89219.1"/>
    <property type="molecule type" value="Genomic_DNA"/>
</dbReference>
<dbReference type="PROSITE" id="PS50860">
    <property type="entry name" value="AA_TRNA_LIGASE_II_ALA"/>
    <property type="match status" value="1"/>
</dbReference>
<dbReference type="GO" id="GO:0005737">
    <property type="term" value="C:cytoplasm"/>
    <property type="evidence" value="ECO:0007669"/>
    <property type="project" value="UniProtKB-SubCell"/>
</dbReference>
<dbReference type="SUPFAM" id="SSF55186">
    <property type="entry name" value="ThrRS/AlaRS common domain"/>
    <property type="match status" value="1"/>
</dbReference>
<proteinExistence type="predicted"/>
<dbReference type="Gene3D" id="3.30.980.10">
    <property type="entry name" value="Threonyl-trna Synthetase, Chain A, domain 2"/>
    <property type="match status" value="1"/>
</dbReference>
<dbReference type="GO" id="GO:0005524">
    <property type="term" value="F:ATP binding"/>
    <property type="evidence" value="ECO:0007669"/>
    <property type="project" value="InterPro"/>
</dbReference>